<sequence length="168" mass="19028">MLIFLTGCKDGTTLTGGDRDATEKKEKEAEAPEEEGGEPIVLNIEEATISNPHYRIEQWTGKQMQMVLMAVKPGEEIDLEVHEGHDQFIRIEQGEARVLMGKTEDDLSFDETVTDDWAIFIPAGYYHNVKNTGSEDLKVYTIYAPKEHEKGALQRTYEAARETHEKGR</sequence>
<dbReference type="Pfam" id="PF07883">
    <property type="entry name" value="Cupin_2"/>
    <property type="match status" value="1"/>
</dbReference>
<gene>
    <name evidence="3" type="ORF">FHG64_11585</name>
</gene>
<dbReference type="AlphaFoldDB" id="A0A5B7X7F8"/>
<protein>
    <submittedName>
        <fullName evidence="3">Cupin domain-containing protein</fullName>
    </submittedName>
</protein>
<evidence type="ECO:0000313" key="3">
    <source>
        <dbReference type="EMBL" id="QCY71426.1"/>
    </source>
</evidence>
<dbReference type="Gene3D" id="2.60.120.10">
    <property type="entry name" value="Jelly Rolls"/>
    <property type="match status" value="1"/>
</dbReference>
<feature type="compositionally biased region" description="Basic and acidic residues" evidence="1">
    <location>
        <begin position="17"/>
        <end position="30"/>
    </location>
</feature>
<dbReference type="SUPFAM" id="SSF51182">
    <property type="entry name" value="RmlC-like cupins"/>
    <property type="match status" value="1"/>
</dbReference>
<dbReference type="InterPro" id="IPR014710">
    <property type="entry name" value="RmlC-like_jellyroll"/>
</dbReference>
<dbReference type="KEGG" id="afla:FHG64_11585"/>
<dbReference type="PANTHER" id="PTHR43346">
    <property type="entry name" value="LIGAND BINDING DOMAIN PROTEIN, PUTATIVE (AFU_ORTHOLOGUE AFUA_6G14370)-RELATED"/>
    <property type="match status" value="1"/>
</dbReference>
<dbReference type="EMBL" id="CP040812">
    <property type="protein sequence ID" value="QCY71426.1"/>
    <property type="molecule type" value="Genomic_DNA"/>
</dbReference>
<keyword evidence="4" id="KW-1185">Reference proteome</keyword>
<dbReference type="CDD" id="cd02223">
    <property type="entry name" value="cupin_Bh2720-like"/>
    <property type="match status" value="1"/>
</dbReference>
<proteinExistence type="predicted"/>
<dbReference type="PANTHER" id="PTHR43346:SF1">
    <property type="entry name" value="QUERCETIN 2,3-DIOXYGENASE-RELATED"/>
    <property type="match status" value="1"/>
</dbReference>
<dbReference type="InterPro" id="IPR013096">
    <property type="entry name" value="Cupin_2"/>
</dbReference>
<reference evidence="3 4" key="1">
    <citation type="submission" date="2019-06" db="EMBL/GenBank/DDBJ databases">
        <title>Complete genome sequence of Antarcticibacterium flavum KCTC 52984T from an Antarctic marine sediment.</title>
        <authorList>
            <person name="Lee Y.M."/>
            <person name="Shin S.C."/>
        </authorList>
    </citation>
    <scope>NUCLEOTIDE SEQUENCE [LARGE SCALE GENOMIC DNA]</scope>
    <source>
        <strain evidence="3 4">KCTC 52984</strain>
    </source>
</reference>
<dbReference type="OrthoDB" id="1423961at2"/>
<organism evidence="3 4">
    <name type="scientific">Antarcticibacterium flavum</name>
    <dbReference type="NCBI Taxonomy" id="2058175"/>
    <lineage>
        <taxon>Bacteria</taxon>
        <taxon>Pseudomonadati</taxon>
        <taxon>Bacteroidota</taxon>
        <taxon>Flavobacteriia</taxon>
        <taxon>Flavobacteriales</taxon>
        <taxon>Flavobacteriaceae</taxon>
        <taxon>Antarcticibacterium</taxon>
    </lineage>
</organism>
<evidence type="ECO:0000256" key="1">
    <source>
        <dbReference type="SAM" id="MobiDB-lite"/>
    </source>
</evidence>
<evidence type="ECO:0000313" key="4">
    <source>
        <dbReference type="Proteomes" id="UP000309016"/>
    </source>
</evidence>
<feature type="region of interest" description="Disordered" evidence="1">
    <location>
        <begin position="13"/>
        <end position="36"/>
    </location>
</feature>
<accession>A0A5B7X7F8</accession>
<dbReference type="InterPro" id="IPR011051">
    <property type="entry name" value="RmlC_Cupin_sf"/>
</dbReference>
<feature type="domain" description="Cupin type-2" evidence="2">
    <location>
        <begin position="68"/>
        <end position="143"/>
    </location>
</feature>
<evidence type="ECO:0000259" key="2">
    <source>
        <dbReference type="Pfam" id="PF07883"/>
    </source>
</evidence>
<dbReference type="Proteomes" id="UP000309016">
    <property type="component" value="Chromosome"/>
</dbReference>
<dbReference type="InterPro" id="IPR052538">
    <property type="entry name" value="Flavonoid_dioxygenase-like"/>
</dbReference>
<name>A0A5B7X7F8_9FLAO</name>